<protein>
    <recommendedName>
        <fullName evidence="2">Aminoglycoside phosphotransferase domain-containing protein</fullName>
    </recommendedName>
</protein>
<evidence type="ECO:0000313" key="4">
    <source>
        <dbReference type="Proteomes" id="UP000236845"/>
    </source>
</evidence>
<dbReference type="AlphaFoldDB" id="A0A2H0YQC9"/>
<evidence type="ECO:0000313" key="3">
    <source>
        <dbReference type="EMBL" id="PIS40697.1"/>
    </source>
</evidence>
<dbReference type="Gene3D" id="3.90.1200.10">
    <property type="match status" value="1"/>
</dbReference>
<reference evidence="4" key="1">
    <citation type="submission" date="2017-09" db="EMBL/GenBank/DDBJ databases">
        <title>Depth-based differentiation of microbial function through sediment-hosted aquifers and enrichment of novel symbionts in the deep terrestrial subsurface.</title>
        <authorList>
            <person name="Probst A.J."/>
            <person name="Ladd B."/>
            <person name="Jarett J.K."/>
            <person name="Geller-Mcgrath D.E."/>
            <person name="Sieber C.M.K."/>
            <person name="Emerson J.B."/>
            <person name="Anantharaman K."/>
            <person name="Thomas B.C."/>
            <person name="Malmstrom R."/>
            <person name="Stieglmeier M."/>
            <person name="Klingl A."/>
            <person name="Woyke T."/>
            <person name="Ryan C.M."/>
            <person name="Banfield J.F."/>
        </authorList>
    </citation>
    <scope>NUCLEOTIDE SEQUENCE [LARGE SCALE GENOMIC DNA]</scope>
</reference>
<sequence length="325" mass="37893">MKDEKKFQKRISYLGDLVKPLGIICADYRLGDYQHHEIVLVGYEDFNVILHTAKGKFFVKFFSDFRSDEDCKRYVTIIRKTIEAGVREPGLFESNQGHIHRFTIDGAGLRLIVMEFIQGKTFYELGRSLTESEACETVRQASIINTVNHQPKFIYDSWAIPSFLKEYHLVETMMSQNDLTLVRPLVKEFEQVHLDTLPHALVHGDIIKTNVMLSHKADIYILDFAVANYYPRIQELAVILCNMLFNEKKPETFKGFYDVALDEYQKIHLLTEEELALLPLFIKVQHAMHVVGAIREEKIRKNLPSTEDDYWLKLGRLGLEYMLHF</sequence>
<evidence type="ECO:0000256" key="1">
    <source>
        <dbReference type="ARBA" id="ARBA00038240"/>
    </source>
</evidence>
<dbReference type="PANTHER" id="PTHR21064">
    <property type="entry name" value="AMINOGLYCOSIDE PHOSPHOTRANSFERASE DOMAIN-CONTAINING PROTEIN-RELATED"/>
    <property type="match status" value="1"/>
</dbReference>
<comment type="caution">
    <text evidence="3">The sequence shown here is derived from an EMBL/GenBank/DDBJ whole genome shotgun (WGS) entry which is preliminary data.</text>
</comment>
<name>A0A2H0YQC9_9BACT</name>
<proteinExistence type="inferred from homology"/>
<dbReference type="SUPFAM" id="SSF56112">
    <property type="entry name" value="Protein kinase-like (PK-like)"/>
    <property type="match status" value="1"/>
</dbReference>
<dbReference type="EMBL" id="PEXW01000041">
    <property type="protein sequence ID" value="PIS40697.1"/>
    <property type="molecule type" value="Genomic_DNA"/>
</dbReference>
<dbReference type="GO" id="GO:0019202">
    <property type="term" value="F:amino acid kinase activity"/>
    <property type="evidence" value="ECO:0007669"/>
    <property type="project" value="TreeGrafter"/>
</dbReference>
<dbReference type="Pfam" id="PF01636">
    <property type="entry name" value="APH"/>
    <property type="match status" value="1"/>
</dbReference>
<dbReference type="Proteomes" id="UP000236845">
    <property type="component" value="Unassembled WGS sequence"/>
</dbReference>
<feature type="domain" description="Aminoglycoside phosphotransferase" evidence="2">
    <location>
        <begin position="42"/>
        <end position="266"/>
    </location>
</feature>
<organism evidence="3 4">
    <name type="scientific">Candidatus Kerfeldbacteria bacterium CG08_land_8_20_14_0_20_43_14</name>
    <dbReference type="NCBI Taxonomy" id="2014246"/>
    <lineage>
        <taxon>Bacteria</taxon>
        <taxon>Candidatus Kerfeldiibacteriota</taxon>
    </lineage>
</organism>
<accession>A0A2H0YQC9</accession>
<dbReference type="Gene3D" id="3.30.200.20">
    <property type="entry name" value="Phosphorylase Kinase, domain 1"/>
    <property type="match status" value="1"/>
</dbReference>
<dbReference type="InterPro" id="IPR011009">
    <property type="entry name" value="Kinase-like_dom_sf"/>
</dbReference>
<dbReference type="InterPro" id="IPR050249">
    <property type="entry name" value="Pseudomonas-type_ThrB"/>
</dbReference>
<dbReference type="InterPro" id="IPR002575">
    <property type="entry name" value="Aminoglycoside_PTrfase"/>
</dbReference>
<dbReference type="PANTHER" id="PTHR21064:SF6">
    <property type="entry name" value="AMINOGLYCOSIDE PHOSPHOTRANSFERASE DOMAIN-CONTAINING PROTEIN"/>
    <property type="match status" value="1"/>
</dbReference>
<gene>
    <name evidence="3" type="ORF">COT26_01905</name>
</gene>
<evidence type="ECO:0000259" key="2">
    <source>
        <dbReference type="Pfam" id="PF01636"/>
    </source>
</evidence>
<comment type="similarity">
    <text evidence="1">Belongs to the pseudomonas-type ThrB family.</text>
</comment>